<feature type="transmembrane region" description="Helical" evidence="5">
    <location>
        <begin position="59"/>
        <end position="81"/>
    </location>
</feature>
<dbReference type="InterPro" id="IPR006685">
    <property type="entry name" value="MscS_channel_2nd"/>
</dbReference>
<keyword evidence="8" id="KW-1185">Reference proteome</keyword>
<feature type="transmembrane region" description="Helical" evidence="5">
    <location>
        <begin position="12"/>
        <end position="34"/>
    </location>
</feature>
<name>A0A1H6KYP5_9GAMM</name>
<evidence type="ECO:0000256" key="5">
    <source>
        <dbReference type="RuleBase" id="RU369025"/>
    </source>
</evidence>
<keyword evidence="5" id="KW-0407">Ion channel</keyword>
<dbReference type="PANTHER" id="PTHR30221:SF8">
    <property type="entry name" value="SMALL-CONDUCTANCE MECHANOSENSITIVE CHANNEL"/>
    <property type="match status" value="1"/>
</dbReference>
<dbReference type="RefSeq" id="WP_218141327.1">
    <property type="nucleotide sequence ID" value="NZ_FNXF01000004.1"/>
</dbReference>
<keyword evidence="5" id="KW-1003">Cell membrane</keyword>
<keyword evidence="5" id="KW-0997">Cell inner membrane</keyword>
<evidence type="ECO:0000259" key="6">
    <source>
        <dbReference type="Pfam" id="PF00924"/>
    </source>
</evidence>
<evidence type="ECO:0000256" key="4">
    <source>
        <dbReference type="ARBA" id="ARBA00023136"/>
    </source>
</evidence>
<dbReference type="GO" id="GO:0008381">
    <property type="term" value="F:mechanosensitive monoatomic ion channel activity"/>
    <property type="evidence" value="ECO:0007669"/>
    <property type="project" value="InterPro"/>
</dbReference>
<evidence type="ECO:0000256" key="2">
    <source>
        <dbReference type="ARBA" id="ARBA00022692"/>
    </source>
</evidence>
<dbReference type="EMBL" id="FNXF01000004">
    <property type="protein sequence ID" value="SEH79057.1"/>
    <property type="molecule type" value="Genomic_DNA"/>
</dbReference>
<keyword evidence="4 5" id="KW-0472">Membrane</keyword>
<sequence length="205" mass="23161">MSFFDYIQQMFTHFSPITVQLLLSVTVVVLYFIISRRVMPLLYQVIAHSKLKAEMNKRAAAVFHILLVLLLVVVLSIIWGIDIRGLLVLASSMIAVIGVALFAAWSLLSNITAFFILLGQKAFAEGMEVRVIDGGNYLEGRIVEINLFSTVLRTKDNEQVVYPNNLLISRPVIVFPKKSRKVVSNTVVEKAQRWRRKVLIGQKSD</sequence>
<reference evidence="8" key="1">
    <citation type="submission" date="2016-10" db="EMBL/GenBank/DDBJ databases">
        <authorList>
            <person name="Varghese N."/>
            <person name="Submissions S."/>
        </authorList>
    </citation>
    <scope>NUCLEOTIDE SEQUENCE [LARGE SCALE GENOMIC DNA]</scope>
    <source>
        <strain evidence="8">DSM 17616</strain>
    </source>
</reference>
<dbReference type="Gene3D" id="1.10.287.1260">
    <property type="match status" value="1"/>
</dbReference>
<keyword evidence="2 5" id="KW-0812">Transmembrane</keyword>
<dbReference type="STRING" id="173990.SAMN05660691_01438"/>
<comment type="subunit">
    <text evidence="5">Homoheptamer.</text>
</comment>
<dbReference type="InterPro" id="IPR023408">
    <property type="entry name" value="MscS_beta-dom_sf"/>
</dbReference>
<dbReference type="Gene3D" id="2.30.30.60">
    <property type="match status" value="1"/>
</dbReference>
<comment type="function">
    <text evidence="5">Mechanosensitive channel that participates in the regulation of osmotic pressure changes within the cell, opening in response to stretch forces in the membrane lipid bilayer, without the need for other proteins. Contributes to normal resistance to hypoosmotic shock. Forms an ion channel of 1.0 nanosiemens conductance with a slight preference for anions.</text>
</comment>
<comment type="caution">
    <text evidence="5">Lacks conserved residue(s) required for the propagation of feature annotation.</text>
</comment>
<dbReference type="SUPFAM" id="SSF50182">
    <property type="entry name" value="Sm-like ribonucleoproteins"/>
    <property type="match status" value="1"/>
</dbReference>
<dbReference type="InterPro" id="IPR045275">
    <property type="entry name" value="MscS_archaea/bacteria_type"/>
</dbReference>
<gene>
    <name evidence="7" type="ORF">SAMN05660691_01438</name>
</gene>
<proteinExistence type="inferred from homology"/>
<comment type="subcellular location">
    <subcellularLocation>
        <location evidence="5">Cell inner membrane</location>
        <topology evidence="5">Multi-pass membrane protein</topology>
    </subcellularLocation>
    <subcellularLocation>
        <location evidence="1">Membrane</location>
    </subcellularLocation>
</comment>
<dbReference type="Pfam" id="PF00924">
    <property type="entry name" value="MS_channel_2nd"/>
    <property type="match status" value="1"/>
</dbReference>
<evidence type="ECO:0000313" key="8">
    <source>
        <dbReference type="Proteomes" id="UP000199371"/>
    </source>
</evidence>
<evidence type="ECO:0000256" key="3">
    <source>
        <dbReference type="ARBA" id="ARBA00022989"/>
    </source>
</evidence>
<accession>A0A1H6KYP5</accession>
<keyword evidence="3 5" id="KW-1133">Transmembrane helix</keyword>
<organism evidence="7 8">
    <name type="scientific">Rheinheimera pacifica</name>
    <dbReference type="NCBI Taxonomy" id="173990"/>
    <lineage>
        <taxon>Bacteria</taxon>
        <taxon>Pseudomonadati</taxon>
        <taxon>Pseudomonadota</taxon>
        <taxon>Gammaproteobacteria</taxon>
        <taxon>Chromatiales</taxon>
        <taxon>Chromatiaceae</taxon>
        <taxon>Rheinheimera</taxon>
    </lineage>
</organism>
<evidence type="ECO:0000256" key="1">
    <source>
        <dbReference type="ARBA" id="ARBA00004370"/>
    </source>
</evidence>
<dbReference type="AlphaFoldDB" id="A0A1H6KYP5"/>
<keyword evidence="5" id="KW-0406">Ion transport</keyword>
<evidence type="ECO:0000313" key="7">
    <source>
        <dbReference type="EMBL" id="SEH79057.1"/>
    </source>
</evidence>
<dbReference type="InterPro" id="IPR010920">
    <property type="entry name" value="LSM_dom_sf"/>
</dbReference>
<dbReference type="Proteomes" id="UP000199371">
    <property type="component" value="Unassembled WGS sequence"/>
</dbReference>
<keyword evidence="5" id="KW-0813">Transport</keyword>
<dbReference type="GO" id="GO:0005886">
    <property type="term" value="C:plasma membrane"/>
    <property type="evidence" value="ECO:0007669"/>
    <property type="project" value="UniProtKB-SubCell"/>
</dbReference>
<dbReference type="PANTHER" id="PTHR30221">
    <property type="entry name" value="SMALL-CONDUCTANCE MECHANOSENSITIVE CHANNEL"/>
    <property type="match status" value="1"/>
</dbReference>
<comment type="similarity">
    <text evidence="5">Belongs to the MscS (TC 1.A.23) family.</text>
</comment>
<feature type="transmembrane region" description="Helical" evidence="5">
    <location>
        <begin position="93"/>
        <end position="118"/>
    </location>
</feature>
<protein>
    <recommendedName>
        <fullName evidence="5">Small-conductance mechanosensitive channel</fullName>
    </recommendedName>
</protein>
<feature type="domain" description="Mechanosensitive ion channel MscS" evidence="6">
    <location>
        <begin position="107"/>
        <end position="172"/>
    </location>
</feature>